<name>A0A5D0NXA7_9ACTN</name>
<feature type="transmembrane region" description="Helical" evidence="1">
    <location>
        <begin position="17"/>
        <end position="35"/>
    </location>
</feature>
<gene>
    <name evidence="2" type="ORF">FXF69_06750</name>
</gene>
<proteinExistence type="predicted"/>
<feature type="transmembrane region" description="Helical" evidence="1">
    <location>
        <begin position="114"/>
        <end position="131"/>
    </location>
</feature>
<dbReference type="EMBL" id="VSFG01000001">
    <property type="protein sequence ID" value="TYB48848.1"/>
    <property type="molecule type" value="Genomic_DNA"/>
</dbReference>
<protein>
    <submittedName>
        <fullName evidence="2">Uncharacterized protein</fullName>
    </submittedName>
</protein>
<evidence type="ECO:0000313" key="3">
    <source>
        <dbReference type="Proteomes" id="UP000323380"/>
    </source>
</evidence>
<evidence type="ECO:0000256" key="1">
    <source>
        <dbReference type="SAM" id="Phobius"/>
    </source>
</evidence>
<dbReference type="RefSeq" id="WP_148344123.1">
    <property type="nucleotide sequence ID" value="NZ_VSFG01000001.1"/>
</dbReference>
<dbReference type="AlphaFoldDB" id="A0A5D0NXA7"/>
<reference evidence="2 3" key="1">
    <citation type="submission" date="2019-08" db="EMBL/GenBank/DDBJ databases">
        <title>Actinomadura sp. nov. CYP1-5 isolated from mountain soil.</title>
        <authorList>
            <person name="Songsumanus A."/>
            <person name="Kuncharoen N."/>
            <person name="Kudo T."/>
            <person name="Yuki M."/>
            <person name="Igarashi Y."/>
            <person name="Tanasupawat S."/>
        </authorList>
    </citation>
    <scope>NUCLEOTIDE SEQUENCE [LARGE SCALE GENOMIC DNA]</scope>
    <source>
        <strain evidence="2 3">JCM 14158</strain>
    </source>
</reference>
<keyword evidence="1" id="KW-0472">Membrane</keyword>
<dbReference type="Proteomes" id="UP000323380">
    <property type="component" value="Unassembled WGS sequence"/>
</dbReference>
<feature type="transmembrane region" description="Helical" evidence="1">
    <location>
        <begin position="47"/>
        <end position="69"/>
    </location>
</feature>
<sequence length="168" mass="18355">MSTSVIALFRERPASRLTVVEGAGAVLFAAVTLPVSTPDQRRVPDWVQLAGLVMLLVLYGTALHTWRAVMVRGLRPGPAMRRRAGDDRRLRVLVLSYPVLIALLVPIPATWTPFWFWLTLAGAIGGAVSLTRTAVAVNRRAVPDTGAGHAGIPGRTATWARRWRSRRS</sequence>
<comment type="caution">
    <text evidence="2">The sequence shown here is derived from an EMBL/GenBank/DDBJ whole genome shotgun (WGS) entry which is preliminary data.</text>
</comment>
<organism evidence="2 3">
    <name type="scientific">Actinomadura chibensis</name>
    <dbReference type="NCBI Taxonomy" id="392828"/>
    <lineage>
        <taxon>Bacteria</taxon>
        <taxon>Bacillati</taxon>
        <taxon>Actinomycetota</taxon>
        <taxon>Actinomycetes</taxon>
        <taxon>Streptosporangiales</taxon>
        <taxon>Thermomonosporaceae</taxon>
        <taxon>Actinomadura</taxon>
    </lineage>
</organism>
<evidence type="ECO:0000313" key="2">
    <source>
        <dbReference type="EMBL" id="TYB48848.1"/>
    </source>
</evidence>
<keyword evidence="1" id="KW-0812">Transmembrane</keyword>
<feature type="transmembrane region" description="Helical" evidence="1">
    <location>
        <begin position="90"/>
        <end position="108"/>
    </location>
</feature>
<accession>A0A5D0NXA7</accession>
<keyword evidence="3" id="KW-1185">Reference proteome</keyword>
<keyword evidence="1" id="KW-1133">Transmembrane helix</keyword>